<organism evidence="1 2">
    <name type="scientific">Faucicola osloensis</name>
    <name type="common">Moraxella osloensis</name>
    <dbReference type="NCBI Taxonomy" id="34062"/>
    <lineage>
        <taxon>Bacteria</taxon>
        <taxon>Pseudomonadati</taxon>
        <taxon>Pseudomonadota</taxon>
        <taxon>Gammaproteobacteria</taxon>
        <taxon>Moraxellales</taxon>
        <taxon>Moraxellaceae</taxon>
        <taxon>Faucicola</taxon>
    </lineage>
</organism>
<dbReference type="AlphaFoldDB" id="A0A2D2LWZ9"/>
<evidence type="ECO:0000313" key="1">
    <source>
        <dbReference type="EMBL" id="ATR79552.1"/>
    </source>
</evidence>
<sequence length="356" mass="39688">MLIVNLPTLFYPIFVVGNLFNGNVIGGKLSDFEDKAKLAGFGESDIAVIKRIINGNRTLIGDNEDWAECAKSEHAIVRRLTAQQGKALNVLVGDVDEHTRMYVAENGYKLDTLIDDASPIVKQAVISAIAKSGQSEASKRRKIQKLVYDSSVSVRMAVINAGYGYDKLKNDSSWEVRKLIASKGYALEHFIVDPHYAVREAVADQGFGARRLMKDKSPSVRARLVKAGFGIKTLIHDQSPLVREAIALAGFNLREYLYDESPIVRAAVAEYGFGLQKLSCDTSEIVRAKVAQKGYALSKLSKDENWFVRLCAAKSLYQENQFSKLKRFAKDEDERVREFASTTLKQIKDKEKRQAA</sequence>
<dbReference type="Proteomes" id="UP000229340">
    <property type="component" value="Plasmid pNP7-1"/>
</dbReference>
<evidence type="ECO:0000313" key="2">
    <source>
        <dbReference type="Proteomes" id="UP000229340"/>
    </source>
</evidence>
<keyword evidence="1" id="KW-0614">Plasmid</keyword>
<dbReference type="SUPFAM" id="SSF48371">
    <property type="entry name" value="ARM repeat"/>
    <property type="match status" value="2"/>
</dbReference>
<dbReference type="InterPro" id="IPR016024">
    <property type="entry name" value="ARM-type_fold"/>
</dbReference>
<dbReference type="InterPro" id="IPR011989">
    <property type="entry name" value="ARM-like"/>
</dbReference>
<name>A0A2D2LWZ9_FAUOS</name>
<accession>A0A2D2LWZ9</accession>
<proteinExistence type="predicted"/>
<dbReference type="RefSeq" id="WP_100270925.1">
    <property type="nucleotide sequence ID" value="NZ_CP024444.1"/>
</dbReference>
<gene>
    <name evidence="1" type="ORF">NP7_09275</name>
</gene>
<protein>
    <recommendedName>
        <fullName evidence="3">HEAT repeat domain-containing protein</fullName>
    </recommendedName>
</protein>
<dbReference type="Gene3D" id="1.25.10.10">
    <property type="entry name" value="Leucine-rich Repeat Variant"/>
    <property type="match status" value="3"/>
</dbReference>
<evidence type="ECO:0008006" key="3">
    <source>
        <dbReference type="Google" id="ProtNLM"/>
    </source>
</evidence>
<geneLocation type="plasmid" evidence="2">
    <name>pnp7-1</name>
</geneLocation>
<reference evidence="2" key="1">
    <citation type="submission" date="2017-10" db="EMBL/GenBank/DDBJ databases">
        <title>Complete genome sequence of Moraxella osloensis NP7 isolated from human skin.</title>
        <authorList>
            <person name="Lee K."/>
            <person name="Lim J.Y."/>
            <person name="Hwang I."/>
        </authorList>
    </citation>
    <scope>NUCLEOTIDE SEQUENCE [LARGE SCALE GENOMIC DNA]</scope>
    <source>
        <strain evidence="2">NP7</strain>
        <plasmid evidence="2">pnp7-1</plasmid>
    </source>
</reference>
<dbReference type="EMBL" id="CP024444">
    <property type="protein sequence ID" value="ATR79552.1"/>
    <property type="molecule type" value="Genomic_DNA"/>
</dbReference>